<evidence type="ECO:0000313" key="1">
    <source>
        <dbReference type="EMBL" id="KAB8193262.1"/>
    </source>
</evidence>
<gene>
    <name evidence="1" type="ORF">FH608_023550</name>
</gene>
<name>A0A5C4WCD8_9ACTN</name>
<accession>A0A5C4WCD8</accession>
<dbReference type="Proteomes" id="UP000312512">
    <property type="component" value="Unassembled WGS sequence"/>
</dbReference>
<organism evidence="1 2">
    <name type="scientific">Nonomuraea phyllanthi</name>
    <dbReference type="NCBI Taxonomy" id="2219224"/>
    <lineage>
        <taxon>Bacteria</taxon>
        <taxon>Bacillati</taxon>
        <taxon>Actinomycetota</taxon>
        <taxon>Actinomycetes</taxon>
        <taxon>Streptosporangiales</taxon>
        <taxon>Streptosporangiaceae</taxon>
        <taxon>Nonomuraea</taxon>
    </lineage>
</organism>
<keyword evidence="2" id="KW-1185">Reference proteome</keyword>
<proteinExistence type="predicted"/>
<evidence type="ECO:0000313" key="2">
    <source>
        <dbReference type="Proteomes" id="UP000312512"/>
    </source>
</evidence>
<dbReference type="EMBL" id="VDLX02000008">
    <property type="protein sequence ID" value="KAB8193262.1"/>
    <property type="molecule type" value="Genomic_DNA"/>
</dbReference>
<sequence length="136" mass="13784">MTNALTVTADRTRFLRLALAADAVVTGVNGLAYLAFAAPVSDLLGPGAGPLRGIGAFLLAYGVAVGLLAARRTISPAATRAVIALNVIWTLGSVVAVVTGAADLTTAGAIWTIAQALVVGVFAELQITGLRRTRTN</sequence>
<dbReference type="AlphaFoldDB" id="A0A5C4WCD8"/>
<dbReference type="OrthoDB" id="4566092at2"/>
<protein>
    <submittedName>
        <fullName evidence="1">Uncharacterized protein</fullName>
    </submittedName>
</protein>
<reference evidence="1 2" key="1">
    <citation type="submission" date="2019-10" db="EMBL/GenBank/DDBJ databases">
        <title>Nonomuraea sp. nov., isolated from Phyllanthus amarus.</title>
        <authorList>
            <person name="Klykleung N."/>
            <person name="Tanasupawat S."/>
        </authorList>
    </citation>
    <scope>NUCLEOTIDE SEQUENCE [LARGE SCALE GENOMIC DNA]</scope>
    <source>
        <strain evidence="1 2">PA1-10</strain>
    </source>
</reference>
<comment type="caution">
    <text evidence="1">The sequence shown here is derived from an EMBL/GenBank/DDBJ whole genome shotgun (WGS) entry which is preliminary data.</text>
</comment>
<dbReference type="RefSeq" id="WP_139632715.1">
    <property type="nucleotide sequence ID" value="NZ_VDLX02000008.1"/>
</dbReference>